<dbReference type="Gene3D" id="3.50.4.10">
    <property type="entry name" value="Hepatocyte Growth Factor"/>
    <property type="match status" value="2"/>
</dbReference>
<evidence type="ECO:0000256" key="1">
    <source>
        <dbReference type="ARBA" id="ARBA00022737"/>
    </source>
</evidence>
<comment type="caution">
    <text evidence="5">The sequence shown here is derived from an EMBL/GenBank/DDBJ whole genome shotgun (WGS) entry which is preliminary data.</text>
</comment>
<evidence type="ECO:0000313" key="5">
    <source>
        <dbReference type="EMBL" id="KAJ0397318.1"/>
    </source>
</evidence>
<feature type="chain" id="PRO_5042128080" description="Apple domain-containing protein" evidence="3">
    <location>
        <begin position="22"/>
        <end position="174"/>
    </location>
</feature>
<dbReference type="InterPro" id="IPR000177">
    <property type="entry name" value="Apple"/>
</dbReference>
<evidence type="ECO:0000313" key="6">
    <source>
        <dbReference type="Proteomes" id="UP001209570"/>
    </source>
</evidence>
<dbReference type="PANTHER" id="PTHR33946:SF4">
    <property type="entry name" value="COAGULATION FACTOR XI"/>
    <property type="match status" value="1"/>
</dbReference>
<organism evidence="5 6">
    <name type="scientific">Pythium insidiosum</name>
    <name type="common">Pythiosis disease agent</name>
    <dbReference type="NCBI Taxonomy" id="114742"/>
    <lineage>
        <taxon>Eukaryota</taxon>
        <taxon>Sar</taxon>
        <taxon>Stramenopiles</taxon>
        <taxon>Oomycota</taxon>
        <taxon>Peronosporomycetes</taxon>
        <taxon>Pythiales</taxon>
        <taxon>Pythiaceae</taxon>
        <taxon>Pythium</taxon>
    </lineage>
</organism>
<dbReference type="AlphaFoldDB" id="A0AAD5LDK9"/>
<dbReference type="Pfam" id="PF14295">
    <property type="entry name" value="PAN_4"/>
    <property type="match status" value="1"/>
</dbReference>
<dbReference type="SMART" id="SM00223">
    <property type="entry name" value="APPLE"/>
    <property type="match status" value="2"/>
</dbReference>
<sequence>MVQLASITAAAVASLLVAASAQSLPRQCLPYEKFVDFPYNDVAHINTNSIGECCQRCLDHPQCEAYTWNSQGNNCYLKSKKASPVVGKPETPDHFYASGVVYKCKPLQFNLDYPGNDITSVRTDKLGECCMYCRSQPGCVGWAWSKNNGGFCWLKNTFGGEPTYWETAVSAAAY</sequence>
<dbReference type="EMBL" id="JAKCXM010000258">
    <property type="protein sequence ID" value="KAJ0397318.1"/>
    <property type="molecule type" value="Genomic_DNA"/>
</dbReference>
<dbReference type="GO" id="GO:0006508">
    <property type="term" value="P:proteolysis"/>
    <property type="evidence" value="ECO:0007669"/>
    <property type="project" value="InterPro"/>
</dbReference>
<keyword evidence="3" id="KW-0732">Signal</keyword>
<dbReference type="PANTHER" id="PTHR33946">
    <property type="match status" value="1"/>
</dbReference>
<evidence type="ECO:0000256" key="3">
    <source>
        <dbReference type="SAM" id="SignalP"/>
    </source>
</evidence>
<dbReference type="GO" id="GO:0005576">
    <property type="term" value="C:extracellular region"/>
    <property type="evidence" value="ECO:0007669"/>
    <property type="project" value="InterPro"/>
</dbReference>
<keyword evidence="6" id="KW-1185">Reference proteome</keyword>
<dbReference type="CDD" id="cd01100">
    <property type="entry name" value="APPLE_Factor_XI_like"/>
    <property type="match status" value="1"/>
</dbReference>
<evidence type="ECO:0000256" key="2">
    <source>
        <dbReference type="ARBA" id="ARBA00023157"/>
    </source>
</evidence>
<gene>
    <name evidence="5" type="ORF">P43SY_004037</name>
</gene>
<dbReference type="PROSITE" id="PS50948">
    <property type="entry name" value="PAN"/>
    <property type="match status" value="1"/>
</dbReference>
<protein>
    <recommendedName>
        <fullName evidence="4">Apple domain-containing protein</fullName>
    </recommendedName>
</protein>
<feature type="domain" description="Apple" evidence="4">
    <location>
        <begin position="28"/>
        <end position="101"/>
    </location>
</feature>
<keyword evidence="1" id="KW-0677">Repeat</keyword>
<dbReference type="Proteomes" id="UP001209570">
    <property type="component" value="Unassembled WGS sequence"/>
</dbReference>
<accession>A0AAD5LDK9</accession>
<reference evidence="5" key="1">
    <citation type="submission" date="2021-12" db="EMBL/GenBank/DDBJ databases">
        <title>Prjna785345.</title>
        <authorList>
            <person name="Rujirawat T."/>
            <person name="Krajaejun T."/>
        </authorList>
    </citation>
    <scope>NUCLEOTIDE SEQUENCE</scope>
    <source>
        <strain evidence="5">Pi057C3</strain>
    </source>
</reference>
<feature type="signal peptide" evidence="3">
    <location>
        <begin position="1"/>
        <end position="21"/>
    </location>
</feature>
<name>A0AAD5LDK9_PYTIN</name>
<evidence type="ECO:0000259" key="4">
    <source>
        <dbReference type="PROSITE" id="PS50948"/>
    </source>
</evidence>
<dbReference type="InterPro" id="IPR003609">
    <property type="entry name" value="Pan_app"/>
</dbReference>
<proteinExistence type="predicted"/>
<dbReference type="Pfam" id="PF00024">
    <property type="entry name" value="PAN_1"/>
    <property type="match status" value="1"/>
</dbReference>
<dbReference type="SUPFAM" id="SSF57414">
    <property type="entry name" value="Hairpin loop containing domain-like"/>
    <property type="match status" value="1"/>
</dbReference>
<keyword evidence="2" id="KW-1015">Disulfide bond</keyword>